<dbReference type="STRING" id="445971.ANASTE_01034"/>
<gene>
    <name evidence="1" type="ORF">ANASTE_01034</name>
</gene>
<dbReference type="AlphaFoldDB" id="B1C8H7"/>
<dbReference type="EMBL" id="ABIL02000005">
    <property type="protein sequence ID" value="EDS73314.1"/>
    <property type="molecule type" value="Genomic_DNA"/>
</dbReference>
<evidence type="ECO:0000313" key="1">
    <source>
        <dbReference type="EMBL" id="EDS73314.1"/>
    </source>
</evidence>
<organism evidence="1 2">
    <name type="scientific">Anaerofustis stercorihominis DSM 17244</name>
    <dbReference type="NCBI Taxonomy" id="445971"/>
    <lineage>
        <taxon>Bacteria</taxon>
        <taxon>Bacillati</taxon>
        <taxon>Bacillota</taxon>
        <taxon>Clostridia</taxon>
        <taxon>Eubacteriales</taxon>
        <taxon>Eubacteriaceae</taxon>
        <taxon>Anaerofustis</taxon>
    </lineage>
</organism>
<reference evidence="1" key="1">
    <citation type="submission" date="2008-01" db="EMBL/GenBank/DDBJ databases">
        <authorList>
            <person name="Fulton L."/>
            <person name="Clifton S."/>
            <person name="Fulton B."/>
            <person name="Xu J."/>
            <person name="Minx P."/>
            <person name="Pepin K.H."/>
            <person name="Johnson M."/>
            <person name="Thiruvilangam P."/>
            <person name="Bhonagiri V."/>
            <person name="Nash W.E."/>
            <person name="Mardis E.R."/>
            <person name="Wilson R.K."/>
        </authorList>
    </citation>
    <scope>NUCLEOTIDE SEQUENCE [LARGE SCALE GENOMIC DNA]</scope>
    <source>
        <strain evidence="1">DSM 17244</strain>
    </source>
</reference>
<protein>
    <submittedName>
        <fullName evidence="1">Uncharacterized protein</fullName>
    </submittedName>
</protein>
<dbReference type="Proteomes" id="UP000005178">
    <property type="component" value="Unassembled WGS sequence"/>
</dbReference>
<name>B1C8H7_9FIRM</name>
<proteinExistence type="predicted"/>
<evidence type="ECO:0000313" key="2">
    <source>
        <dbReference type="Proteomes" id="UP000005178"/>
    </source>
</evidence>
<keyword evidence="2" id="KW-1185">Reference proteome</keyword>
<reference evidence="1" key="2">
    <citation type="submission" date="2013-08" db="EMBL/GenBank/DDBJ databases">
        <title>Draft genome sequence of Anaerofustis stercorihominis (DSM 17244).</title>
        <authorList>
            <person name="Sudarsanam P."/>
            <person name="Ley R."/>
            <person name="Guruge J."/>
            <person name="Turnbaugh P.J."/>
            <person name="Mahowald M."/>
            <person name="Liep D."/>
            <person name="Gordon J."/>
        </authorList>
    </citation>
    <scope>NUCLEOTIDE SEQUENCE</scope>
    <source>
        <strain evidence="1">DSM 17244</strain>
    </source>
</reference>
<comment type="caution">
    <text evidence="1">The sequence shown here is derived from an EMBL/GenBank/DDBJ whole genome shotgun (WGS) entry which is preliminary data.</text>
</comment>
<dbReference type="HOGENOM" id="CLU_3195422_0_0_9"/>
<sequence>MVIWGLQCELSGDLVLPAVMRQGNIERETAITATFLYIFGKSYQT</sequence>
<accession>B1C8H7</accession>